<evidence type="ECO:0000256" key="3">
    <source>
        <dbReference type="ARBA" id="ARBA00022475"/>
    </source>
</evidence>
<evidence type="ECO:0000256" key="7">
    <source>
        <dbReference type="RuleBase" id="RU363032"/>
    </source>
</evidence>
<gene>
    <name evidence="10" type="ORF">ACFFVI_00900</name>
</gene>
<feature type="transmembrane region" description="Helical" evidence="7">
    <location>
        <begin position="102"/>
        <end position="123"/>
    </location>
</feature>
<feature type="transmembrane region" description="Helical" evidence="7">
    <location>
        <begin position="135"/>
        <end position="156"/>
    </location>
</feature>
<evidence type="ECO:0000313" key="10">
    <source>
        <dbReference type="EMBL" id="MFB9375516.1"/>
    </source>
</evidence>
<feature type="transmembrane region" description="Helical" evidence="7">
    <location>
        <begin position="182"/>
        <end position="206"/>
    </location>
</feature>
<feature type="transmembrane region" description="Helical" evidence="7">
    <location>
        <begin position="42"/>
        <end position="68"/>
    </location>
</feature>
<dbReference type="InterPro" id="IPR035906">
    <property type="entry name" value="MetI-like_sf"/>
</dbReference>
<dbReference type="PANTHER" id="PTHR30193:SF37">
    <property type="entry name" value="INNER MEMBRANE ABC TRANSPORTER PERMEASE PROTEIN YCJO"/>
    <property type="match status" value="1"/>
</dbReference>
<evidence type="ECO:0000313" key="11">
    <source>
        <dbReference type="Proteomes" id="UP001589748"/>
    </source>
</evidence>
<keyword evidence="3" id="KW-1003">Cell membrane</keyword>
<evidence type="ECO:0000256" key="8">
    <source>
        <dbReference type="SAM" id="MobiDB-lite"/>
    </source>
</evidence>
<feature type="domain" description="ABC transmembrane type-1" evidence="9">
    <location>
        <begin position="98"/>
        <end position="319"/>
    </location>
</feature>
<dbReference type="CDD" id="cd06261">
    <property type="entry name" value="TM_PBP2"/>
    <property type="match status" value="1"/>
</dbReference>
<comment type="subcellular location">
    <subcellularLocation>
        <location evidence="1 7">Cell membrane</location>
        <topology evidence="1 7">Multi-pass membrane protein</topology>
    </subcellularLocation>
</comment>
<dbReference type="SUPFAM" id="SSF161098">
    <property type="entry name" value="MetI-like"/>
    <property type="match status" value="1"/>
</dbReference>
<evidence type="ECO:0000256" key="2">
    <source>
        <dbReference type="ARBA" id="ARBA00022448"/>
    </source>
</evidence>
<proteinExistence type="inferred from homology"/>
<evidence type="ECO:0000259" key="9">
    <source>
        <dbReference type="PROSITE" id="PS50928"/>
    </source>
</evidence>
<feature type="region of interest" description="Disordered" evidence="8">
    <location>
        <begin position="1"/>
        <end position="31"/>
    </location>
</feature>
<comment type="caution">
    <text evidence="10">The sequence shown here is derived from an EMBL/GenBank/DDBJ whole genome shotgun (WGS) entry which is preliminary data.</text>
</comment>
<dbReference type="Proteomes" id="UP001589748">
    <property type="component" value="Unassembled WGS sequence"/>
</dbReference>
<keyword evidence="11" id="KW-1185">Reference proteome</keyword>
<dbReference type="PANTHER" id="PTHR30193">
    <property type="entry name" value="ABC TRANSPORTER PERMEASE PROTEIN"/>
    <property type="match status" value="1"/>
</dbReference>
<keyword evidence="4 7" id="KW-0812">Transmembrane</keyword>
<sequence length="328" mass="36004">MSSAAPVIGPATGDKGFRRSRPKPPRKGVPHRRGVRAFWPQYVAVSPFFLLFLAFGLFPVGFSAWLAFHNWDGINPVTFAGLDQFRFLAQDATFRKAVGNTFVIWILSTVPMLVMSLALASLLNSVKRFKTFYQVVLFVPSVTSIVAITIFFKAIFNTSYGLVNIVLTGIGLPAVDWLSGPWTIKIVLAVLTTWQWVGYNAIIYFAGMQAIPGEIYEAAKLDGAGPLRSFWSITVPMLRPIILFTVIVSTITGMQTFTEPQVLFGSNASINPNSGGPGQAGLTMVLYFYQQAFTNNNFGYGAAIAYAVFAIVAVFAIINWRIVARSED</sequence>
<comment type="similarity">
    <text evidence="7">Belongs to the binding-protein-dependent transport system permease family.</text>
</comment>
<dbReference type="Gene3D" id="1.10.3720.10">
    <property type="entry name" value="MetI-like"/>
    <property type="match status" value="1"/>
</dbReference>
<dbReference type="RefSeq" id="WP_380136206.1">
    <property type="nucleotide sequence ID" value="NZ_JBHLUI010000006.1"/>
</dbReference>
<accession>A0ABV5LN65</accession>
<dbReference type="InterPro" id="IPR000515">
    <property type="entry name" value="MetI-like"/>
</dbReference>
<evidence type="ECO:0000256" key="4">
    <source>
        <dbReference type="ARBA" id="ARBA00022692"/>
    </source>
</evidence>
<feature type="compositionally biased region" description="Basic residues" evidence="8">
    <location>
        <begin position="18"/>
        <end position="31"/>
    </location>
</feature>
<keyword evidence="6 7" id="KW-0472">Membrane</keyword>
<dbReference type="InterPro" id="IPR051393">
    <property type="entry name" value="ABC_transporter_permease"/>
</dbReference>
<evidence type="ECO:0000256" key="5">
    <source>
        <dbReference type="ARBA" id="ARBA00022989"/>
    </source>
</evidence>
<dbReference type="Pfam" id="PF00528">
    <property type="entry name" value="BPD_transp_1"/>
    <property type="match status" value="1"/>
</dbReference>
<keyword evidence="2 7" id="KW-0813">Transport</keyword>
<name>A0ABV5LN65_9ACTN</name>
<feature type="transmembrane region" description="Helical" evidence="7">
    <location>
        <begin position="237"/>
        <end position="257"/>
    </location>
</feature>
<dbReference type="EMBL" id="JBHMDM010000001">
    <property type="protein sequence ID" value="MFB9375516.1"/>
    <property type="molecule type" value="Genomic_DNA"/>
</dbReference>
<reference evidence="10 11" key="1">
    <citation type="submission" date="2024-09" db="EMBL/GenBank/DDBJ databases">
        <authorList>
            <person name="Sun Q."/>
            <person name="Mori K."/>
        </authorList>
    </citation>
    <scope>NUCLEOTIDE SEQUENCE [LARGE SCALE GENOMIC DNA]</scope>
    <source>
        <strain evidence="10 11">TISTR 1856</strain>
    </source>
</reference>
<evidence type="ECO:0000256" key="6">
    <source>
        <dbReference type="ARBA" id="ARBA00023136"/>
    </source>
</evidence>
<keyword evidence="5 7" id="KW-1133">Transmembrane helix</keyword>
<evidence type="ECO:0000256" key="1">
    <source>
        <dbReference type="ARBA" id="ARBA00004651"/>
    </source>
</evidence>
<dbReference type="PROSITE" id="PS50928">
    <property type="entry name" value="ABC_TM1"/>
    <property type="match status" value="1"/>
</dbReference>
<organism evidence="10 11">
    <name type="scientific">Kineococcus gynurae</name>
    <dbReference type="NCBI Taxonomy" id="452979"/>
    <lineage>
        <taxon>Bacteria</taxon>
        <taxon>Bacillati</taxon>
        <taxon>Actinomycetota</taxon>
        <taxon>Actinomycetes</taxon>
        <taxon>Kineosporiales</taxon>
        <taxon>Kineosporiaceae</taxon>
        <taxon>Kineococcus</taxon>
    </lineage>
</organism>
<feature type="transmembrane region" description="Helical" evidence="7">
    <location>
        <begin position="298"/>
        <end position="318"/>
    </location>
</feature>
<protein>
    <submittedName>
        <fullName evidence="10">Carbohydrate ABC transporter permease</fullName>
    </submittedName>
</protein>